<evidence type="ECO:0000313" key="11">
    <source>
        <dbReference type="EMBL" id="VEU40409.1"/>
    </source>
</evidence>
<dbReference type="OrthoDB" id="434092at2759"/>
<dbReference type="EMBL" id="CAACVS010000280">
    <property type="protein sequence ID" value="VEU40409.1"/>
    <property type="molecule type" value="Genomic_DNA"/>
</dbReference>
<dbReference type="EC" id="2.3.1.-" evidence="10"/>
<evidence type="ECO:0000256" key="4">
    <source>
        <dbReference type="ARBA" id="ARBA00022692"/>
    </source>
</evidence>
<evidence type="ECO:0000256" key="7">
    <source>
        <dbReference type="ARBA" id="ARBA00023098"/>
    </source>
</evidence>
<dbReference type="GO" id="GO:0034625">
    <property type="term" value="P:fatty acid elongation, monounsaturated fatty acid"/>
    <property type="evidence" value="ECO:0007669"/>
    <property type="project" value="TreeGrafter"/>
</dbReference>
<dbReference type="PANTHER" id="PTHR11157">
    <property type="entry name" value="FATTY ACID ACYL TRANSFERASE-RELATED"/>
    <property type="match status" value="1"/>
</dbReference>
<dbReference type="GO" id="GO:0019367">
    <property type="term" value="P:fatty acid elongation, saturated fatty acid"/>
    <property type="evidence" value="ECO:0007669"/>
    <property type="project" value="TreeGrafter"/>
</dbReference>
<feature type="transmembrane region" description="Helical" evidence="10">
    <location>
        <begin position="256"/>
        <end position="276"/>
    </location>
</feature>
<keyword evidence="9 10" id="KW-0275">Fatty acid biosynthesis</keyword>
<keyword evidence="5 10" id="KW-0276">Fatty acid metabolism</keyword>
<dbReference type="AlphaFoldDB" id="A0A448ZED8"/>
<feature type="transmembrane region" description="Helical" evidence="10">
    <location>
        <begin position="53"/>
        <end position="73"/>
    </location>
</feature>
<evidence type="ECO:0000256" key="3">
    <source>
        <dbReference type="ARBA" id="ARBA00022679"/>
    </source>
</evidence>
<evidence type="ECO:0000256" key="1">
    <source>
        <dbReference type="ARBA" id="ARBA00004141"/>
    </source>
</evidence>
<evidence type="ECO:0000256" key="6">
    <source>
        <dbReference type="ARBA" id="ARBA00022989"/>
    </source>
</evidence>
<dbReference type="PANTHER" id="PTHR11157:SF17">
    <property type="entry name" value="ELONGATION OF VERY LONG CHAIN FATTY ACIDS PROTEIN 6"/>
    <property type="match status" value="1"/>
</dbReference>
<accession>A0A448ZED8</accession>
<dbReference type="PROSITE" id="PS01188">
    <property type="entry name" value="ELO"/>
    <property type="match status" value="1"/>
</dbReference>
<evidence type="ECO:0000256" key="10">
    <source>
        <dbReference type="RuleBase" id="RU361115"/>
    </source>
</evidence>
<dbReference type="GO" id="GO:0005789">
    <property type="term" value="C:endoplasmic reticulum membrane"/>
    <property type="evidence" value="ECO:0007669"/>
    <property type="project" value="TreeGrafter"/>
</dbReference>
<comment type="subcellular location">
    <subcellularLocation>
        <location evidence="1">Membrane</location>
        <topology evidence="1">Multi-pass membrane protein</topology>
    </subcellularLocation>
</comment>
<evidence type="ECO:0000256" key="2">
    <source>
        <dbReference type="ARBA" id="ARBA00022516"/>
    </source>
</evidence>
<keyword evidence="6 10" id="KW-1133">Transmembrane helix</keyword>
<evidence type="ECO:0000256" key="9">
    <source>
        <dbReference type="ARBA" id="ARBA00023160"/>
    </source>
</evidence>
<keyword evidence="7 10" id="KW-0443">Lipid metabolism</keyword>
<feature type="transmembrane region" description="Helical" evidence="10">
    <location>
        <begin position="135"/>
        <end position="156"/>
    </location>
</feature>
<keyword evidence="8 10" id="KW-0472">Membrane</keyword>
<evidence type="ECO:0000256" key="5">
    <source>
        <dbReference type="ARBA" id="ARBA00022832"/>
    </source>
</evidence>
<dbReference type="GO" id="GO:0042761">
    <property type="term" value="P:very long-chain fatty acid biosynthetic process"/>
    <property type="evidence" value="ECO:0007669"/>
    <property type="project" value="TreeGrafter"/>
</dbReference>
<keyword evidence="12" id="KW-1185">Reference proteome</keyword>
<dbReference type="GO" id="GO:0009922">
    <property type="term" value="F:fatty acid elongase activity"/>
    <property type="evidence" value="ECO:0007669"/>
    <property type="project" value="InterPro"/>
</dbReference>
<dbReference type="GO" id="GO:0034626">
    <property type="term" value="P:fatty acid elongation, polyunsaturated fatty acid"/>
    <property type="evidence" value="ECO:0007669"/>
    <property type="project" value="TreeGrafter"/>
</dbReference>
<dbReference type="GO" id="GO:0030148">
    <property type="term" value="P:sphingolipid biosynthetic process"/>
    <property type="evidence" value="ECO:0007669"/>
    <property type="project" value="TreeGrafter"/>
</dbReference>
<dbReference type="InterPro" id="IPR002076">
    <property type="entry name" value="ELO_fam"/>
</dbReference>
<dbReference type="Pfam" id="PF01151">
    <property type="entry name" value="ELO"/>
    <property type="match status" value="1"/>
</dbReference>
<protein>
    <recommendedName>
        <fullName evidence="10">Elongation of fatty acids protein</fullName>
        <ecNumber evidence="10">2.3.1.-</ecNumber>
    </recommendedName>
</protein>
<dbReference type="Proteomes" id="UP000291116">
    <property type="component" value="Unassembled WGS sequence"/>
</dbReference>
<name>A0A448ZED8_9STRA</name>
<feature type="transmembrane region" description="Helical" evidence="10">
    <location>
        <begin position="163"/>
        <end position="181"/>
    </location>
</feature>
<keyword evidence="3 10" id="KW-0808">Transferase</keyword>
<gene>
    <name evidence="11" type="ORF">PSNMU_V1.4_AUG-EV-PASAV3_0073060</name>
</gene>
<keyword evidence="2 10" id="KW-0444">Lipid biosynthesis</keyword>
<organism evidence="11 12">
    <name type="scientific">Pseudo-nitzschia multistriata</name>
    <dbReference type="NCBI Taxonomy" id="183589"/>
    <lineage>
        <taxon>Eukaryota</taxon>
        <taxon>Sar</taxon>
        <taxon>Stramenopiles</taxon>
        <taxon>Ochrophyta</taxon>
        <taxon>Bacillariophyta</taxon>
        <taxon>Bacillariophyceae</taxon>
        <taxon>Bacillariophycidae</taxon>
        <taxon>Bacillariales</taxon>
        <taxon>Bacillariaceae</taxon>
        <taxon>Pseudo-nitzschia</taxon>
    </lineage>
</organism>
<feature type="transmembrane region" description="Helical" evidence="10">
    <location>
        <begin position="187"/>
        <end position="207"/>
    </location>
</feature>
<keyword evidence="4 10" id="KW-0812">Transmembrane</keyword>
<sequence length="299" mass="34896">MSATTDPCVAVNGAGLAYREFSCDYPMLEPFYFEFEKKYDPVPMLEWMRDHPIVPIVVVTAYAVLIFGGQHAMRNKPAWNWRKAMALWNLTLSVFSWVGMFRTLPQLVHNLYYTSLRDNLCLDPRVTYGSGSSGLWVQLFVLSKFPELVDTFFIVIHKKPLIFLHWYHHITVLLYCYHSYVTTSPPGIFFVVMNYSVHATMYGYYFLMAVKMRPKWFNPIWITIFQISQMIVGVAVTLAGFYFYKTDPTCKIEKENNTAAFVMYGSYLFLFLQFFFGRYFNKKKGKNSVSATKTKQKSL</sequence>
<evidence type="ECO:0000313" key="12">
    <source>
        <dbReference type="Proteomes" id="UP000291116"/>
    </source>
</evidence>
<proteinExistence type="inferred from homology"/>
<dbReference type="InterPro" id="IPR030457">
    <property type="entry name" value="ELO_CS"/>
</dbReference>
<evidence type="ECO:0000256" key="8">
    <source>
        <dbReference type="ARBA" id="ARBA00023136"/>
    </source>
</evidence>
<reference evidence="11 12" key="1">
    <citation type="submission" date="2019-01" db="EMBL/GenBank/DDBJ databases">
        <authorList>
            <person name="Ferrante I. M."/>
        </authorList>
    </citation>
    <scope>NUCLEOTIDE SEQUENCE [LARGE SCALE GENOMIC DNA]</scope>
    <source>
        <strain evidence="11 12">B856</strain>
    </source>
</reference>
<comment type="catalytic activity">
    <reaction evidence="10">
        <text>an acyl-CoA + malonyl-CoA + H(+) = a 3-oxoacyl-CoA + CO2 + CoA</text>
        <dbReference type="Rhea" id="RHEA:50252"/>
        <dbReference type="ChEBI" id="CHEBI:15378"/>
        <dbReference type="ChEBI" id="CHEBI:16526"/>
        <dbReference type="ChEBI" id="CHEBI:57287"/>
        <dbReference type="ChEBI" id="CHEBI:57384"/>
        <dbReference type="ChEBI" id="CHEBI:58342"/>
        <dbReference type="ChEBI" id="CHEBI:90726"/>
    </reaction>
    <physiologicalReaction direction="left-to-right" evidence="10">
        <dbReference type="Rhea" id="RHEA:50253"/>
    </physiologicalReaction>
</comment>
<feature type="transmembrane region" description="Helical" evidence="10">
    <location>
        <begin position="85"/>
        <end position="104"/>
    </location>
</feature>
<feature type="transmembrane region" description="Helical" evidence="10">
    <location>
        <begin position="219"/>
        <end position="244"/>
    </location>
</feature>
<comment type="similarity">
    <text evidence="10">Belongs to the ELO family.</text>
</comment>